<dbReference type="Gene3D" id="3.30.70.330">
    <property type="match status" value="2"/>
</dbReference>
<evidence type="ECO:0000259" key="3">
    <source>
        <dbReference type="PROSITE" id="PS50102"/>
    </source>
</evidence>
<protein>
    <recommendedName>
        <fullName evidence="3">RRM domain-containing protein</fullName>
    </recommendedName>
</protein>
<gene>
    <name evidence="4" type="ORF">OC842_005399</name>
</gene>
<evidence type="ECO:0000256" key="1">
    <source>
        <dbReference type="PROSITE-ProRule" id="PRU00176"/>
    </source>
</evidence>
<dbReference type="SMART" id="SM00360">
    <property type="entry name" value="RRM"/>
    <property type="match status" value="2"/>
</dbReference>
<feature type="compositionally biased region" description="Basic residues" evidence="2">
    <location>
        <begin position="653"/>
        <end position="666"/>
    </location>
</feature>
<dbReference type="PANTHER" id="PTHR23147">
    <property type="entry name" value="SERINE/ARGININE RICH SPLICING FACTOR"/>
    <property type="match status" value="1"/>
</dbReference>
<feature type="compositionally biased region" description="Low complexity" evidence="2">
    <location>
        <begin position="507"/>
        <end position="525"/>
    </location>
</feature>
<feature type="compositionally biased region" description="Low complexity" evidence="2">
    <location>
        <begin position="430"/>
        <end position="443"/>
    </location>
</feature>
<accession>A0AAN6JIG5</accession>
<feature type="compositionally biased region" description="Low complexity" evidence="2">
    <location>
        <begin position="620"/>
        <end position="635"/>
    </location>
</feature>
<comment type="caution">
    <text evidence="4">The sequence shown here is derived from an EMBL/GenBank/DDBJ whole genome shotgun (WGS) entry which is preliminary data.</text>
</comment>
<proteinExistence type="predicted"/>
<dbReference type="Pfam" id="PF00076">
    <property type="entry name" value="RRM_1"/>
    <property type="match status" value="2"/>
</dbReference>
<dbReference type="GO" id="GO:0003723">
    <property type="term" value="F:RNA binding"/>
    <property type="evidence" value="ECO:0007669"/>
    <property type="project" value="UniProtKB-UniRule"/>
</dbReference>
<organism evidence="4 5">
    <name type="scientific">Tilletia horrida</name>
    <dbReference type="NCBI Taxonomy" id="155126"/>
    <lineage>
        <taxon>Eukaryota</taxon>
        <taxon>Fungi</taxon>
        <taxon>Dikarya</taxon>
        <taxon>Basidiomycota</taxon>
        <taxon>Ustilaginomycotina</taxon>
        <taxon>Exobasidiomycetes</taxon>
        <taxon>Tilletiales</taxon>
        <taxon>Tilletiaceae</taxon>
        <taxon>Tilletia</taxon>
    </lineage>
</organism>
<feature type="compositionally biased region" description="Basic residues" evidence="2">
    <location>
        <begin position="444"/>
        <end position="465"/>
    </location>
</feature>
<evidence type="ECO:0000313" key="5">
    <source>
        <dbReference type="Proteomes" id="UP001176521"/>
    </source>
</evidence>
<dbReference type="CDD" id="cd00590">
    <property type="entry name" value="RRM_SF"/>
    <property type="match status" value="1"/>
</dbReference>
<feature type="domain" description="RRM" evidence="3">
    <location>
        <begin position="114"/>
        <end position="186"/>
    </location>
</feature>
<feature type="compositionally biased region" description="Low complexity" evidence="2">
    <location>
        <begin position="369"/>
        <end position="385"/>
    </location>
</feature>
<dbReference type="InterPro" id="IPR012677">
    <property type="entry name" value="Nucleotide-bd_a/b_plait_sf"/>
</dbReference>
<dbReference type="InterPro" id="IPR050907">
    <property type="entry name" value="SRSF"/>
</dbReference>
<feature type="region of interest" description="Disordered" evidence="2">
    <location>
        <begin position="318"/>
        <end position="525"/>
    </location>
</feature>
<dbReference type="AlphaFoldDB" id="A0AAN6JIG5"/>
<dbReference type="InterPro" id="IPR035979">
    <property type="entry name" value="RBD_domain_sf"/>
</dbReference>
<dbReference type="EMBL" id="JAPDMQ010000382">
    <property type="protein sequence ID" value="KAK0525780.1"/>
    <property type="molecule type" value="Genomic_DNA"/>
</dbReference>
<keyword evidence="5" id="KW-1185">Reference proteome</keyword>
<keyword evidence="1" id="KW-0694">RNA-binding</keyword>
<evidence type="ECO:0000313" key="4">
    <source>
        <dbReference type="EMBL" id="KAK0525780.1"/>
    </source>
</evidence>
<name>A0AAN6JIG5_9BASI</name>
<feature type="region of interest" description="Disordered" evidence="2">
    <location>
        <begin position="617"/>
        <end position="666"/>
    </location>
</feature>
<evidence type="ECO:0000256" key="2">
    <source>
        <dbReference type="SAM" id="MobiDB-lite"/>
    </source>
</evidence>
<dbReference type="Proteomes" id="UP001176521">
    <property type="component" value="Unassembled WGS sequence"/>
</dbReference>
<dbReference type="PROSITE" id="PS50102">
    <property type="entry name" value="RRM"/>
    <property type="match status" value="1"/>
</dbReference>
<sequence length="666" mass="75296">MITLRPPGHCWRKESHGKEPPFSIPNEYLCNNTLYFDSPEFDVPLEQREQALDEHLGFLCAKEYSRASPGVRGGIFFHSAFEAEYAYATLGRHTGLPLKFNEIAQEVEPAPTSAPLYVINLPNACTLEEAFRLCRECGPIYSIELSAQRDNSHTRWARVDYFDSSHAEAARAQIDGKVVSGQHVQVVDKLPVSEAAISEAEARAATPDLSPEARATLLAGSAELDENRVDPRSIFFTRLHPTVRRQDLWDACAKIAHVTNAKVFLDYGKNVSKCCGLVNCISREHAQKLLAHFQQAESKQLQTCGSVVHAAYLRRDIPRKRPRKLSHQRQRHDNQLQSASPDEPRFSSGFEDTINHEPQPLPRSSETMPARSLQSRSRSPSPSSHIRGRSRSRTPDTRSGRHHYGYRDPPPSRSAHSDSRYRRRSPSPSPQRRSMRYSPSLRSYHMRSPRSRSRSPTHTHYRPRSCSRSPPAAGPSQGPEMQSTYARGSYRGMPRQQYGDMSPPAPQQQAQQQPSAVHCDTQQQYWRPPPPQYVVMLAHPPPLLPPPPPPPPQQQQQYMAMLAQQQQQQQQQQYLAMLAQQSPPPPQYMGMLAQQQQQYLAMLAQQYEGMQPQHALVGIQGQQQQNAPQQAHQAQVSQGPRQGPRAPGERGNRAGRNRRPARREYT</sequence>
<dbReference type="InterPro" id="IPR000504">
    <property type="entry name" value="RRM_dom"/>
</dbReference>
<reference evidence="4" key="1">
    <citation type="journal article" date="2023" name="PhytoFront">
        <title>Draft Genome Resources of Seven Strains of Tilletia horrida, Causal Agent of Kernel Smut of Rice.</title>
        <authorList>
            <person name="Khanal S."/>
            <person name="Antony Babu S."/>
            <person name="Zhou X.G."/>
        </authorList>
    </citation>
    <scope>NUCLEOTIDE SEQUENCE</scope>
    <source>
        <strain evidence="4">TX3</strain>
    </source>
</reference>
<feature type="compositionally biased region" description="Basic residues" evidence="2">
    <location>
        <begin position="318"/>
        <end position="330"/>
    </location>
</feature>
<dbReference type="SUPFAM" id="SSF54928">
    <property type="entry name" value="RNA-binding domain, RBD"/>
    <property type="match status" value="1"/>
</dbReference>